<dbReference type="InterPro" id="IPR036291">
    <property type="entry name" value="NAD(P)-bd_dom_sf"/>
</dbReference>
<dbReference type="Proteomes" id="UP000325577">
    <property type="component" value="Linkage Group LG10"/>
</dbReference>
<accession>A0A5J5BUG8</accession>
<proteinExistence type="predicted"/>
<dbReference type="OrthoDB" id="331544at2759"/>
<dbReference type="AlphaFoldDB" id="A0A5J5BUG8"/>
<protein>
    <recommendedName>
        <fullName evidence="3">NAD-dependent epimerase/dehydratase domain-containing protein</fullName>
    </recommendedName>
</protein>
<reference evidence="1 2" key="1">
    <citation type="submission" date="2019-09" db="EMBL/GenBank/DDBJ databases">
        <title>A chromosome-level genome assembly of the Chinese tupelo Nyssa sinensis.</title>
        <authorList>
            <person name="Yang X."/>
            <person name="Kang M."/>
            <person name="Yang Y."/>
            <person name="Xiong H."/>
            <person name="Wang M."/>
            <person name="Zhang Z."/>
            <person name="Wang Z."/>
            <person name="Wu H."/>
            <person name="Ma T."/>
            <person name="Liu J."/>
            <person name="Xi Z."/>
        </authorList>
    </citation>
    <scope>NUCLEOTIDE SEQUENCE [LARGE SCALE GENOMIC DNA]</scope>
    <source>
        <strain evidence="1">J267</strain>
        <tissue evidence="1">Leaf</tissue>
    </source>
</reference>
<dbReference type="EMBL" id="CM018033">
    <property type="protein sequence ID" value="KAA8544921.1"/>
    <property type="molecule type" value="Genomic_DNA"/>
</dbReference>
<evidence type="ECO:0008006" key="3">
    <source>
        <dbReference type="Google" id="ProtNLM"/>
    </source>
</evidence>
<sequence>MLRIRAEEVEEKVFFNASQTSREVNGKYRWRQLWRIFSYESLEREPYWPSEKLRVSITGAGGFIAYHIARCMKSKGHYIIASEWKKNEHMIEDIFYCEFDLMDHG</sequence>
<evidence type="ECO:0000313" key="1">
    <source>
        <dbReference type="EMBL" id="KAA8544921.1"/>
    </source>
</evidence>
<dbReference type="Gene3D" id="3.40.50.720">
    <property type="entry name" value="NAD(P)-binding Rossmann-like Domain"/>
    <property type="match status" value="1"/>
</dbReference>
<organism evidence="1 2">
    <name type="scientific">Nyssa sinensis</name>
    <dbReference type="NCBI Taxonomy" id="561372"/>
    <lineage>
        <taxon>Eukaryota</taxon>
        <taxon>Viridiplantae</taxon>
        <taxon>Streptophyta</taxon>
        <taxon>Embryophyta</taxon>
        <taxon>Tracheophyta</taxon>
        <taxon>Spermatophyta</taxon>
        <taxon>Magnoliopsida</taxon>
        <taxon>eudicotyledons</taxon>
        <taxon>Gunneridae</taxon>
        <taxon>Pentapetalae</taxon>
        <taxon>asterids</taxon>
        <taxon>Cornales</taxon>
        <taxon>Nyssaceae</taxon>
        <taxon>Nyssa</taxon>
    </lineage>
</organism>
<dbReference type="SUPFAM" id="SSF51735">
    <property type="entry name" value="NAD(P)-binding Rossmann-fold domains"/>
    <property type="match status" value="1"/>
</dbReference>
<gene>
    <name evidence="1" type="ORF">F0562_019684</name>
</gene>
<evidence type="ECO:0000313" key="2">
    <source>
        <dbReference type="Proteomes" id="UP000325577"/>
    </source>
</evidence>
<keyword evidence="2" id="KW-1185">Reference proteome</keyword>
<name>A0A5J5BUG8_9ASTE</name>